<proteinExistence type="predicted"/>
<evidence type="ECO:0000259" key="1">
    <source>
        <dbReference type="Pfam" id="PF01796"/>
    </source>
</evidence>
<dbReference type="SUPFAM" id="SSF50249">
    <property type="entry name" value="Nucleic acid-binding proteins"/>
    <property type="match status" value="1"/>
</dbReference>
<dbReference type="Pfam" id="PF01796">
    <property type="entry name" value="OB_ChsH2_C"/>
    <property type="match status" value="1"/>
</dbReference>
<dbReference type="Proteomes" id="UP000255265">
    <property type="component" value="Unassembled WGS sequence"/>
</dbReference>
<sequence>MKIIKRTESPFRQAPGGMVLVATRVAGQPAQFPPIEFTHDDQPVEVVELGPIGSLYSFTIVHPGKEKQPYGLAMVDFEPGVRAFGRLLYDAEPPAIGARLRVVPFALPDGTPDYAFQE</sequence>
<accession>A0A370F1U5</accession>
<dbReference type="InterPro" id="IPR002878">
    <property type="entry name" value="ChsH2_C"/>
</dbReference>
<reference evidence="2 3" key="1">
    <citation type="submission" date="2018-07" db="EMBL/GenBank/DDBJ databases">
        <title>Genomic Encyclopedia of Type Strains, Phase IV (KMG-IV): sequencing the most valuable type-strain genomes for metagenomic binning, comparative biology and taxonomic classification.</title>
        <authorList>
            <person name="Goeker M."/>
        </authorList>
    </citation>
    <scope>NUCLEOTIDE SEQUENCE [LARGE SCALE GENOMIC DNA]</scope>
    <source>
        <strain evidence="2 3">DSM 21352</strain>
    </source>
</reference>
<dbReference type="RefSeq" id="WP_114805002.1">
    <property type="nucleotide sequence ID" value="NZ_QQAV01000020.1"/>
</dbReference>
<protein>
    <recommendedName>
        <fullName evidence="1">ChsH2 C-terminal OB-fold domain-containing protein</fullName>
    </recommendedName>
</protein>
<evidence type="ECO:0000313" key="3">
    <source>
        <dbReference type="Proteomes" id="UP000255265"/>
    </source>
</evidence>
<dbReference type="AlphaFoldDB" id="A0A370F1U5"/>
<organism evidence="2 3">
    <name type="scientific">Pseudacidovorax intermedius</name>
    <dbReference type="NCBI Taxonomy" id="433924"/>
    <lineage>
        <taxon>Bacteria</taxon>
        <taxon>Pseudomonadati</taxon>
        <taxon>Pseudomonadota</taxon>
        <taxon>Betaproteobacteria</taxon>
        <taxon>Burkholderiales</taxon>
        <taxon>Comamonadaceae</taxon>
        <taxon>Pseudacidovorax</taxon>
    </lineage>
</organism>
<name>A0A370F1U5_9BURK</name>
<keyword evidence="3" id="KW-1185">Reference proteome</keyword>
<dbReference type="InterPro" id="IPR012340">
    <property type="entry name" value="NA-bd_OB-fold"/>
</dbReference>
<gene>
    <name evidence="2" type="ORF">DFR41_12026</name>
</gene>
<evidence type="ECO:0000313" key="2">
    <source>
        <dbReference type="EMBL" id="RDI16620.1"/>
    </source>
</evidence>
<feature type="domain" description="ChsH2 C-terminal OB-fold" evidence="1">
    <location>
        <begin position="47"/>
        <end position="103"/>
    </location>
</feature>
<dbReference type="EMBL" id="QQAV01000020">
    <property type="protein sequence ID" value="RDI16620.1"/>
    <property type="molecule type" value="Genomic_DNA"/>
</dbReference>
<comment type="caution">
    <text evidence="2">The sequence shown here is derived from an EMBL/GenBank/DDBJ whole genome shotgun (WGS) entry which is preliminary data.</text>
</comment>
<dbReference type="OrthoDB" id="6937785at2"/>